<evidence type="ECO:0000313" key="2">
    <source>
        <dbReference type="Proteomes" id="UP001159405"/>
    </source>
</evidence>
<dbReference type="InterPro" id="IPR036236">
    <property type="entry name" value="Znf_C2H2_sf"/>
</dbReference>
<comment type="caution">
    <text evidence="1">The sequence shown here is derived from an EMBL/GenBank/DDBJ whole genome shotgun (WGS) entry which is preliminary data.</text>
</comment>
<protein>
    <submittedName>
        <fullName evidence="1">Uncharacterized protein</fullName>
    </submittedName>
</protein>
<evidence type="ECO:0000313" key="1">
    <source>
        <dbReference type="EMBL" id="CAH3159179.1"/>
    </source>
</evidence>
<gene>
    <name evidence="1" type="ORF">PLOB_00003514</name>
</gene>
<sequence>MPGRYHFNEIWLEKDAYKSWPKKDDKNSNKGFCFACKKSINLKVMGESALVSHMKGKKHKEYLKNLQGNEKTTKIRDFFSPSASTSQALEIIPFVVQYVPAAKSGEVKEHKNESSENVQQSVKDPLLTAKLNFFLTIFCQGVNAVNAVKPDVLSNAKSVAN</sequence>
<reference evidence="1 2" key="1">
    <citation type="submission" date="2022-05" db="EMBL/GenBank/DDBJ databases">
        <authorList>
            <consortium name="Genoscope - CEA"/>
            <person name="William W."/>
        </authorList>
    </citation>
    <scope>NUCLEOTIDE SEQUENCE [LARGE SCALE GENOMIC DNA]</scope>
</reference>
<organism evidence="1 2">
    <name type="scientific">Porites lobata</name>
    <dbReference type="NCBI Taxonomy" id="104759"/>
    <lineage>
        <taxon>Eukaryota</taxon>
        <taxon>Metazoa</taxon>
        <taxon>Cnidaria</taxon>
        <taxon>Anthozoa</taxon>
        <taxon>Hexacorallia</taxon>
        <taxon>Scleractinia</taxon>
        <taxon>Fungiina</taxon>
        <taxon>Poritidae</taxon>
        <taxon>Porites</taxon>
    </lineage>
</organism>
<dbReference type="SUPFAM" id="SSF57667">
    <property type="entry name" value="beta-beta-alpha zinc fingers"/>
    <property type="match status" value="1"/>
</dbReference>
<name>A0ABN8Q992_9CNID</name>
<proteinExistence type="predicted"/>
<keyword evidence="2" id="KW-1185">Reference proteome</keyword>
<dbReference type="EMBL" id="CALNXK010000113">
    <property type="protein sequence ID" value="CAH3159179.1"/>
    <property type="molecule type" value="Genomic_DNA"/>
</dbReference>
<accession>A0ABN8Q992</accession>
<dbReference type="Proteomes" id="UP001159405">
    <property type="component" value="Unassembled WGS sequence"/>
</dbReference>